<sequence>TKIVPDDQLEAETYALAGRLAKAATQAIGAIKNARNQGLGCDPVKGLEWLVIGEAENMFFRDAREGPRAYIERREPNFTGEWIDLQYDAFDPDYR</sequence>
<evidence type="ECO:0000313" key="1">
    <source>
        <dbReference type="EMBL" id="MCS0496919.1"/>
    </source>
</evidence>
<evidence type="ECO:0008006" key="3">
    <source>
        <dbReference type="Google" id="ProtNLM"/>
    </source>
</evidence>
<name>A0A9X2PDW9_9HYPH</name>
<dbReference type="EMBL" id="JANTHZ010000008">
    <property type="protein sequence ID" value="MCS0496919.1"/>
    <property type="molecule type" value="Genomic_DNA"/>
</dbReference>
<feature type="non-terminal residue" evidence="1">
    <location>
        <position position="1"/>
    </location>
</feature>
<comment type="caution">
    <text evidence="1">The sequence shown here is derived from an EMBL/GenBank/DDBJ whole genome shotgun (WGS) entry which is preliminary data.</text>
</comment>
<proteinExistence type="predicted"/>
<reference evidence="1" key="1">
    <citation type="submission" date="2022-08" db="EMBL/GenBank/DDBJ databases">
        <authorList>
            <person name="Li F."/>
        </authorList>
    </citation>
    <scope>NUCLEOTIDE SEQUENCE</scope>
    <source>
        <strain evidence="1">MQZ15Z-1</strain>
    </source>
</reference>
<evidence type="ECO:0000313" key="2">
    <source>
        <dbReference type="Proteomes" id="UP001151088"/>
    </source>
</evidence>
<dbReference type="AlphaFoldDB" id="A0A9X2PDW9"/>
<dbReference type="Proteomes" id="UP001151088">
    <property type="component" value="Unassembled WGS sequence"/>
</dbReference>
<accession>A0A9X2PDW9</accession>
<dbReference type="SUPFAM" id="SSF52096">
    <property type="entry name" value="ClpP/crotonase"/>
    <property type="match status" value="1"/>
</dbReference>
<keyword evidence="2" id="KW-1185">Reference proteome</keyword>
<dbReference type="InterPro" id="IPR029045">
    <property type="entry name" value="ClpP/crotonase-like_dom_sf"/>
</dbReference>
<protein>
    <recommendedName>
        <fullName evidence="3">Enoyl-CoA hydratase</fullName>
    </recommendedName>
</protein>
<gene>
    <name evidence="1" type="ORF">NVS89_17675</name>
</gene>
<organism evidence="1 2">
    <name type="scientific">Ancylobacter mangrovi</name>
    <dbReference type="NCBI Taxonomy" id="2972472"/>
    <lineage>
        <taxon>Bacteria</taxon>
        <taxon>Pseudomonadati</taxon>
        <taxon>Pseudomonadota</taxon>
        <taxon>Alphaproteobacteria</taxon>
        <taxon>Hyphomicrobiales</taxon>
        <taxon>Xanthobacteraceae</taxon>
        <taxon>Ancylobacter</taxon>
    </lineage>
</organism>
<dbReference type="Gene3D" id="3.90.226.10">
    <property type="entry name" value="2-enoyl-CoA Hydratase, Chain A, domain 1"/>
    <property type="match status" value="1"/>
</dbReference>